<dbReference type="EMBL" id="JANJQO010000858">
    <property type="protein sequence ID" value="KAJ2974225.1"/>
    <property type="molecule type" value="Genomic_DNA"/>
</dbReference>
<accession>A0ACC1N4K3</accession>
<proteinExistence type="predicted"/>
<evidence type="ECO:0000313" key="1">
    <source>
        <dbReference type="EMBL" id="KAJ2974225.1"/>
    </source>
</evidence>
<comment type="caution">
    <text evidence="1">The sequence shown here is derived from an EMBL/GenBank/DDBJ whole genome shotgun (WGS) entry which is preliminary data.</text>
</comment>
<gene>
    <name evidence="1" type="ORF">NQ176_g6170</name>
</gene>
<keyword evidence="2" id="KW-1185">Reference proteome</keyword>
<dbReference type="Proteomes" id="UP001143910">
    <property type="component" value="Unassembled WGS sequence"/>
</dbReference>
<sequence>MNSVSARNVARFRIGVDVGGTNTDAALLQGFIETANGEDIQDVSVIATVKAPTTSDVSTGIYMAIQNLLEKSAVSRDAIASINIGTTHFVNAVIQADASKLERVAVIRLCGPFCRTPAPFVDFPPQLRDIMEGYCAYISGGIEVDGRVIANVNKDEIIRHAQAINDLGICNVAVVGVFSALETGITQEQQVKEILQEFLPDVQVVCSRDMGSGGFMERENASILNASVLKMAAETISSFQSGVEKLGINCPLYLTQNNGSLLSAQEAAKNPILTFGSGPTNSLTGAIFLSGIEKRLSLTDCQVIMIDIGGTTTELAALSSTGQPRPSPVTVKVGGVRTAFQMPEVLSIGLGGGSIITGDESPVLSIGPDSVGYKLTELATSFGGSVLTATDIVVATGSTLIQPKWNAPPPETVIKRAKSAITKLLESSIDSMKSSELDVVALFVGGGSFLQMEKLKNVRECLRVPHHDVANAIGAAMAKASKSLLNDSCLDVNPEQSEMLADLEHEACQMAILNGARQESIRIVQMDILPLPFVGPKAVRAIVKAVGELSWRAVSSQTKQVILKTLKRSMLKPCGKKVKKLNLVTDPLLQPLLKDYTPRVSRDTGEWFVSAIDLAFMALGCSIVATGGGGTVRPTYLDCLQQLHEFPDGMRIIDPGVLEDDAVVVPLAYIGAPTVSDERLLGGNEIIDSTKLLQKHLGITKIDAFISPEIGGSNGLTSLTVGARMSIPTVDADTLGRAYPRSDLALPYVYKQAVQWPAACVDARGNSQIIVKSESQARFETMSRSLSIELGLYNSITFAPYSGRVTREYCPARSLSVSWFIGREVFLARQEGRDPVEAALSIVPGSRMLFSGKVIRLERKEKDGWTVGSVVIEGLDDDVQNEQAENRSVVLQFQNEYLYVAYVEKDGSLKPICTTPDLVSVLDSEVGMPAHKLWKTPEGMRAAEPKAFGLGMEYTSVGDDWKEPESVITKYGA</sequence>
<protein>
    <submittedName>
        <fullName evidence="1">Uncharacterized protein</fullName>
    </submittedName>
</protein>
<organism evidence="1 2">
    <name type="scientific">Zarea fungicola</name>
    <dbReference type="NCBI Taxonomy" id="93591"/>
    <lineage>
        <taxon>Eukaryota</taxon>
        <taxon>Fungi</taxon>
        <taxon>Dikarya</taxon>
        <taxon>Ascomycota</taxon>
        <taxon>Pezizomycotina</taxon>
        <taxon>Sordariomycetes</taxon>
        <taxon>Hypocreomycetidae</taxon>
        <taxon>Hypocreales</taxon>
        <taxon>Cordycipitaceae</taxon>
        <taxon>Zarea</taxon>
    </lineage>
</organism>
<reference evidence="1" key="1">
    <citation type="submission" date="2022-08" db="EMBL/GenBank/DDBJ databases">
        <title>Genome Sequence of Lecanicillium fungicola.</title>
        <authorList>
            <person name="Buettner E."/>
        </authorList>
    </citation>
    <scope>NUCLEOTIDE SEQUENCE</scope>
    <source>
        <strain evidence="1">Babe33</strain>
    </source>
</reference>
<name>A0ACC1N4K3_9HYPO</name>
<evidence type="ECO:0000313" key="2">
    <source>
        <dbReference type="Proteomes" id="UP001143910"/>
    </source>
</evidence>